<evidence type="ECO:0000256" key="2">
    <source>
        <dbReference type="ARBA" id="ARBA00022980"/>
    </source>
</evidence>
<dbReference type="Pfam" id="PF01198">
    <property type="entry name" value="Ribosomal_L31e"/>
    <property type="match status" value="1"/>
</dbReference>
<dbReference type="OrthoDB" id="9739313at2759"/>
<accession>L8X1F4</accession>
<dbReference type="AlphaFoldDB" id="L8X1F4"/>
<dbReference type="InterPro" id="IPR023621">
    <property type="entry name" value="Ribosomal_eL31_dom_sf"/>
</dbReference>
<protein>
    <submittedName>
        <fullName evidence="4">60S ribosomal protein L31</fullName>
    </submittedName>
</protein>
<dbReference type="PANTHER" id="PTHR10956">
    <property type="entry name" value="60S RIBOSOMAL PROTEIN L31"/>
    <property type="match status" value="1"/>
</dbReference>
<gene>
    <name evidence="4" type="ORF">AG1IA_03051</name>
</gene>
<dbReference type="GO" id="GO:0002181">
    <property type="term" value="P:cytoplasmic translation"/>
    <property type="evidence" value="ECO:0007669"/>
    <property type="project" value="TreeGrafter"/>
</dbReference>
<dbReference type="GO" id="GO:0022625">
    <property type="term" value="C:cytosolic large ribosomal subunit"/>
    <property type="evidence" value="ECO:0007669"/>
    <property type="project" value="TreeGrafter"/>
</dbReference>
<sequence length="181" mass="20430">MKLASTTPPLTSAIRFASGVPVITVKTHPLAVLKTNGTYHTQRTHNVQLAHNASRLAQNPTKRHATGKTRSALQDVVTREYTIHLHKHVHGRSFKKRAPWAVKSVVTFAQKSMGVKDVRLDPKLNQELWKQGVKNVPHRVRVKLERKRNDDEDAKEKLYVYASHVPVPSFKGLQTLVVEAE</sequence>
<evidence type="ECO:0000313" key="4">
    <source>
        <dbReference type="EMBL" id="ELU42922.1"/>
    </source>
</evidence>
<comment type="caution">
    <text evidence="4">The sequence shown here is derived from an EMBL/GenBank/DDBJ whole genome shotgun (WGS) entry which is preliminary data.</text>
</comment>
<dbReference type="PANTHER" id="PTHR10956:SF0">
    <property type="entry name" value="60S RIBOSOMAL PROTEIN L31"/>
    <property type="match status" value="1"/>
</dbReference>
<dbReference type="InterPro" id="IPR000054">
    <property type="entry name" value="Ribosomal_eL31"/>
</dbReference>
<evidence type="ECO:0000256" key="1">
    <source>
        <dbReference type="ARBA" id="ARBA00010808"/>
    </source>
</evidence>
<keyword evidence="3" id="KW-0687">Ribonucleoprotein</keyword>
<dbReference type="STRING" id="983506.L8X1F4"/>
<dbReference type="SUPFAM" id="SSF54575">
    <property type="entry name" value="Ribosomal protein L31e"/>
    <property type="match status" value="1"/>
</dbReference>
<dbReference type="InterPro" id="IPR020052">
    <property type="entry name" value="Ribosomal_eL31_CS"/>
</dbReference>
<evidence type="ECO:0000256" key="3">
    <source>
        <dbReference type="ARBA" id="ARBA00023274"/>
    </source>
</evidence>
<dbReference type="SMART" id="SM01380">
    <property type="entry name" value="Ribosomal_L31e"/>
    <property type="match status" value="1"/>
</dbReference>
<dbReference type="Gene3D" id="3.10.440.10">
    <property type="match status" value="1"/>
</dbReference>
<proteinExistence type="inferred from homology"/>
<dbReference type="Proteomes" id="UP000011668">
    <property type="component" value="Unassembled WGS sequence"/>
</dbReference>
<name>L8X1F4_THACA</name>
<dbReference type="FunFam" id="3.10.440.10:FF:000001">
    <property type="entry name" value="60S ribosomal protein L31"/>
    <property type="match status" value="1"/>
</dbReference>
<evidence type="ECO:0000313" key="5">
    <source>
        <dbReference type="Proteomes" id="UP000011668"/>
    </source>
</evidence>
<dbReference type="GO" id="GO:0003735">
    <property type="term" value="F:structural constituent of ribosome"/>
    <property type="evidence" value="ECO:0007669"/>
    <property type="project" value="InterPro"/>
</dbReference>
<dbReference type="PROSITE" id="PS01144">
    <property type="entry name" value="RIBOSOMAL_L31E"/>
    <property type="match status" value="1"/>
</dbReference>
<keyword evidence="2 4" id="KW-0689">Ribosomal protein</keyword>
<dbReference type="CDD" id="cd00463">
    <property type="entry name" value="Ribosomal_L31e"/>
    <property type="match status" value="1"/>
</dbReference>
<dbReference type="EMBL" id="AFRT01000686">
    <property type="protein sequence ID" value="ELU42922.1"/>
    <property type="molecule type" value="Genomic_DNA"/>
</dbReference>
<dbReference type="HOGENOM" id="CLU_112570_1_0_1"/>
<comment type="similarity">
    <text evidence="1">Belongs to the eukaryotic ribosomal protein eL31 family.</text>
</comment>
<organism evidence="4 5">
    <name type="scientific">Thanatephorus cucumeris (strain AG1-IA)</name>
    <name type="common">Rice sheath blight fungus</name>
    <name type="synonym">Rhizoctonia solani</name>
    <dbReference type="NCBI Taxonomy" id="983506"/>
    <lineage>
        <taxon>Eukaryota</taxon>
        <taxon>Fungi</taxon>
        <taxon>Dikarya</taxon>
        <taxon>Basidiomycota</taxon>
        <taxon>Agaricomycotina</taxon>
        <taxon>Agaricomycetes</taxon>
        <taxon>Cantharellales</taxon>
        <taxon>Ceratobasidiaceae</taxon>
        <taxon>Rhizoctonia</taxon>
        <taxon>Rhizoctonia solani AG-1</taxon>
    </lineage>
</organism>
<dbReference type="OMA" id="THEHTIN"/>
<keyword evidence="5" id="KW-1185">Reference proteome</keyword>
<reference evidence="4 5" key="1">
    <citation type="journal article" date="2013" name="Nat. Commun.">
        <title>The evolution and pathogenic mechanisms of the rice sheath blight pathogen.</title>
        <authorList>
            <person name="Zheng A."/>
            <person name="Lin R."/>
            <person name="Xu L."/>
            <person name="Qin P."/>
            <person name="Tang C."/>
            <person name="Ai P."/>
            <person name="Zhang D."/>
            <person name="Liu Y."/>
            <person name="Sun Z."/>
            <person name="Feng H."/>
            <person name="Wang Y."/>
            <person name="Chen Y."/>
            <person name="Liang X."/>
            <person name="Fu R."/>
            <person name="Li Q."/>
            <person name="Zhang J."/>
            <person name="Yu X."/>
            <person name="Xie Z."/>
            <person name="Ding L."/>
            <person name="Guan P."/>
            <person name="Tang J."/>
            <person name="Liang Y."/>
            <person name="Wang S."/>
            <person name="Deng Q."/>
            <person name="Li S."/>
            <person name="Zhu J."/>
            <person name="Wang L."/>
            <person name="Liu H."/>
            <person name="Li P."/>
        </authorList>
    </citation>
    <scope>NUCLEOTIDE SEQUENCE [LARGE SCALE GENOMIC DNA]</scope>
    <source>
        <strain evidence="5">AG-1 IA</strain>
    </source>
</reference>